<gene>
    <name evidence="8 11" type="primary">ispF</name>
    <name evidence="11" type="ORF">PITCH_A2030005</name>
</gene>
<feature type="binding site" evidence="8">
    <location>
        <position position="138"/>
    </location>
    <ligand>
        <name>4-CDP-2-C-methyl-D-erythritol 2-phosphate</name>
        <dbReference type="ChEBI" id="CHEBI:57919"/>
    </ligand>
</feature>
<evidence type="ECO:0000256" key="9">
    <source>
        <dbReference type="RuleBase" id="RU004395"/>
    </source>
</evidence>
<evidence type="ECO:0000256" key="5">
    <source>
        <dbReference type="ARBA" id="ARBA00022723"/>
    </source>
</evidence>
<evidence type="ECO:0000256" key="3">
    <source>
        <dbReference type="ARBA" id="ARBA00008480"/>
    </source>
</evidence>
<dbReference type="UniPathway" id="UPA00056">
    <property type="reaction ID" value="UER00095"/>
</dbReference>
<dbReference type="HAMAP" id="MF_00107">
    <property type="entry name" value="IspF"/>
    <property type="match status" value="1"/>
</dbReference>
<feature type="binding site" evidence="8">
    <location>
        <begin position="35"/>
        <end position="36"/>
    </location>
    <ligand>
        <name>4-CDP-2-C-methyl-D-erythritol 2-phosphate</name>
        <dbReference type="ChEBI" id="CHEBI:57919"/>
    </ligand>
</feature>
<dbReference type="InterPro" id="IPR020555">
    <property type="entry name" value="MECDP_synthase_CS"/>
</dbReference>
<dbReference type="EC" id="4.6.1.12" evidence="4 8"/>
<dbReference type="SUPFAM" id="SSF69765">
    <property type="entry name" value="IpsF-like"/>
    <property type="match status" value="1"/>
</dbReference>
<organism evidence="11">
    <name type="scientific">uncultured Desulfobacterium sp</name>
    <dbReference type="NCBI Taxonomy" id="201089"/>
    <lineage>
        <taxon>Bacteria</taxon>
        <taxon>Pseudomonadati</taxon>
        <taxon>Thermodesulfobacteriota</taxon>
        <taxon>Desulfobacteria</taxon>
        <taxon>Desulfobacterales</taxon>
        <taxon>Desulfobacteriaceae</taxon>
        <taxon>Desulfobacterium</taxon>
        <taxon>environmental samples</taxon>
    </lineage>
</organism>
<evidence type="ECO:0000256" key="4">
    <source>
        <dbReference type="ARBA" id="ARBA00012579"/>
    </source>
</evidence>
<dbReference type="GO" id="GO:0008685">
    <property type="term" value="F:2-C-methyl-D-erythritol 2,4-cyclodiphosphate synthase activity"/>
    <property type="evidence" value="ECO:0007669"/>
    <property type="project" value="UniProtKB-UniRule"/>
</dbReference>
<keyword evidence="5 8" id="KW-0479">Metal-binding</keyword>
<evidence type="ECO:0000259" key="10">
    <source>
        <dbReference type="Pfam" id="PF02542"/>
    </source>
</evidence>
<feature type="binding site" evidence="8">
    <location>
        <begin position="57"/>
        <end position="59"/>
    </location>
    <ligand>
        <name>4-CDP-2-C-methyl-D-erythritol 2-phosphate</name>
        <dbReference type="ChEBI" id="CHEBI:57919"/>
    </ligand>
</feature>
<dbReference type="InterPro" id="IPR036571">
    <property type="entry name" value="MECDP_synthase_sf"/>
</dbReference>
<feature type="domain" description="2-C-methyl-D-erythritol 2,4-cyclodiphosphate synthase" evidence="10">
    <location>
        <begin position="2"/>
        <end position="153"/>
    </location>
</feature>
<dbReference type="GO" id="GO:0046872">
    <property type="term" value="F:metal ion binding"/>
    <property type="evidence" value="ECO:0007669"/>
    <property type="project" value="UniProtKB-KW"/>
</dbReference>
<name>A0A445MWY6_9BACT</name>
<comment type="similarity">
    <text evidence="3 8 9">Belongs to the IspF family.</text>
</comment>
<keyword evidence="7 8" id="KW-0456">Lyase</keyword>
<dbReference type="PROSITE" id="PS01350">
    <property type="entry name" value="ISPF"/>
    <property type="match status" value="1"/>
</dbReference>
<comment type="subunit">
    <text evidence="8">Homotrimer.</text>
</comment>
<evidence type="ECO:0000256" key="7">
    <source>
        <dbReference type="ARBA" id="ARBA00023239"/>
    </source>
</evidence>
<comment type="caution">
    <text evidence="8">Lacks conserved residue(s) required for the propagation of feature annotation.</text>
</comment>
<feature type="binding site" evidence="8">
    <location>
        <begin position="131"/>
        <end position="134"/>
    </location>
    <ligand>
        <name>4-CDP-2-C-methyl-D-erythritol 2-phosphate</name>
        <dbReference type="ChEBI" id="CHEBI:57919"/>
    </ligand>
</feature>
<protein>
    <recommendedName>
        <fullName evidence="4 8">2-C-methyl-D-erythritol 2,4-cyclodiphosphate synthase</fullName>
        <shortName evidence="8">MECDP-synthase</shortName>
        <shortName evidence="8">MECPP-synthase</shortName>
        <shortName evidence="8">MECPS</shortName>
        <ecNumber evidence="4 8">4.6.1.12</ecNumber>
    </recommendedName>
</protein>
<feature type="site" description="Transition state stabilizer" evidence="8">
    <location>
        <position position="132"/>
    </location>
</feature>
<keyword evidence="6 8" id="KW-0414">Isoprene biosynthesis</keyword>
<proteinExistence type="inferred from homology"/>
<dbReference type="Pfam" id="PF02542">
    <property type="entry name" value="YgbB"/>
    <property type="match status" value="1"/>
</dbReference>
<feature type="binding site" evidence="8">
    <location>
        <position position="11"/>
    </location>
    <ligand>
        <name>a divalent metal cation</name>
        <dbReference type="ChEBI" id="CHEBI:60240"/>
    </ligand>
</feature>
<feature type="binding site" evidence="8">
    <location>
        <begin position="62"/>
        <end position="66"/>
    </location>
    <ligand>
        <name>4-CDP-2-C-methyl-D-erythritol 2-phosphate</name>
        <dbReference type="ChEBI" id="CHEBI:57919"/>
    </ligand>
</feature>
<feature type="binding site" evidence="8">
    <location>
        <position position="43"/>
    </location>
    <ligand>
        <name>a divalent metal cation</name>
        <dbReference type="ChEBI" id="CHEBI:60240"/>
    </ligand>
</feature>
<feature type="binding site" evidence="8">
    <location>
        <position position="9"/>
    </location>
    <ligand>
        <name>a divalent metal cation</name>
        <dbReference type="ChEBI" id="CHEBI:60240"/>
    </ligand>
</feature>
<dbReference type="PANTHER" id="PTHR43181">
    <property type="entry name" value="2-C-METHYL-D-ERYTHRITOL 2,4-CYCLODIPHOSPHATE SYNTHASE, CHLOROPLASTIC"/>
    <property type="match status" value="1"/>
</dbReference>
<feature type="binding site" evidence="8">
    <location>
        <position position="141"/>
    </location>
    <ligand>
        <name>4-CDP-2-C-methyl-D-erythritol 2-phosphate</name>
        <dbReference type="ChEBI" id="CHEBI:57919"/>
    </ligand>
</feature>
<evidence type="ECO:0000256" key="2">
    <source>
        <dbReference type="ARBA" id="ARBA00004709"/>
    </source>
</evidence>
<sequence>MFRIGFGYDAHRLVKDRPLILGGIEIPYSLGLEGHSDADVLVHAIMDALTGALGKGDIGRHFPDTDPAYKGAESLKLLKEVMDWVKAAGLVVNNLDATIVAQRPRLAPFIPAMRERLITALGADHVNIKATTTEGMGFCGREEGIAAYAVVSLTGEKVDA</sequence>
<comment type="pathway">
    <text evidence="2 8">Isoprenoid biosynthesis; isopentenyl diphosphate biosynthesis via DXP pathway; isopentenyl diphosphate from 1-deoxy-D-xylulose 5-phosphate: step 4/6.</text>
</comment>
<dbReference type="PANTHER" id="PTHR43181:SF1">
    <property type="entry name" value="2-C-METHYL-D-ERYTHRITOL 2,4-CYCLODIPHOSPHATE SYNTHASE, CHLOROPLASTIC"/>
    <property type="match status" value="1"/>
</dbReference>
<dbReference type="GO" id="GO:0016114">
    <property type="term" value="P:terpenoid biosynthetic process"/>
    <property type="evidence" value="ECO:0007669"/>
    <property type="project" value="InterPro"/>
</dbReference>
<dbReference type="FunFam" id="3.30.1330.50:FF:000001">
    <property type="entry name" value="2-C-methyl-D-erythritol 2,4-cyclodiphosphate synthase"/>
    <property type="match status" value="1"/>
</dbReference>
<dbReference type="AlphaFoldDB" id="A0A445MWY6"/>
<dbReference type="EMBL" id="OJIN01000117">
    <property type="protein sequence ID" value="SPD73861.1"/>
    <property type="molecule type" value="Genomic_DNA"/>
</dbReference>
<dbReference type="NCBIfam" id="TIGR00151">
    <property type="entry name" value="ispF"/>
    <property type="match status" value="1"/>
</dbReference>
<comment type="cofactor">
    <cofactor evidence="8">
        <name>a divalent metal cation</name>
        <dbReference type="ChEBI" id="CHEBI:60240"/>
    </cofactor>
    <text evidence="8">Binds 1 divalent metal cation per subunit.</text>
</comment>
<evidence type="ECO:0000256" key="8">
    <source>
        <dbReference type="HAMAP-Rule" id="MF_00107"/>
    </source>
</evidence>
<evidence type="ECO:0000313" key="11">
    <source>
        <dbReference type="EMBL" id="SPD73861.1"/>
    </source>
</evidence>
<dbReference type="InterPro" id="IPR003526">
    <property type="entry name" value="MECDP_synthase"/>
</dbReference>
<accession>A0A445MWY6</accession>
<evidence type="ECO:0000256" key="6">
    <source>
        <dbReference type="ARBA" id="ARBA00023229"/>
    </source>
</evidence>
<feature type="site" description="Transition state stabilizer" evidence="8">
    <location>
        <position position="35"/>
    </location>
</feature>
<feature type="binding site" evidence="8">
    <location>
        <begin position="9"/>
        <end position="11"/>
    </location>
    <ligand>
        <name>4-CDP-2-C-methyl-D-erythritol 2-phosphate</name>
        <dbReference type="ChEBI" id="CHEBI:57919"/>
    </ligand>
</feature>
<comment type="function">
    <text evidence="8">Involved in the biosynthesis of isopentenyl diphosphate (IPP) and dimethylallyl diphosphate (DMAPP), two major building blocks of isoprenoid compounds. Catalyzes the conversion of 4-diphosphocytidyl-2-C-methyl-D-erythritol 2-phosphate (CDP-ME2P) to 2-C-methyl-D-erythritol 2,4-cyclodiphosphate (ME-CPP) with a corresponding release of cytidine 5-monophosphate (CMP).</text>
</comment>
<comment type="catalytic activity">
    <reaction evidence="1 8 9">
        <text>4-CDP-2-C-methyl-D-erythritol 2-phosphate = 2-C-methyl-D-erythritol 2,4-cyclic diphosphate + CMP</text>
        <dbReference type="Rhea" id="RHEA:23864"/>
        <dbReference type="ChEBI" id="CHEBI:57919"/>
        <dbReference type="ChEBI" id="CHEBI:58483"/>
        <dbReference type="ChEBI" id="CHEBI:60377"/>
        <dbReference type="EC" id="4.6.1.12"/>
    </reaction>
</comment>
<dbReference type="GO" id="GO:0019288">
    <property type="term" value="P:isopentenyl diphosphate biosynthetic process, methylerythritol 4-phosphate pathway"/>
    <property type="evidence" value="ECO:0007669"/>
    <property type="project" value="UniProtKB-UniRule"/>
</dbReference>
<dbReference type="CDD" id="cd00554">
    <property type="entry name" value="MECDP_synthase"/>
    <property type="match status" value="1"/>
</dbReference>
<dbReference type="Gene3D" id="3.30.1330.50">
    <property type="entry name" value="2-C-methyl-D-erythritol 2,4-cyclodiphosphate synthase"/>
    <property type="match status" value="1"/>
</dbReference>
<evidence type="ECO:0000256" key="1">
    <source>
        <dbReference type="ARBA" id="ARBA00000200"/>
    </source>
</evidence>
<reference evidence="11" key="1">
    <citation type="submission" date="2018-01" db="EMBL/GenBank/DDBJ databases">
        <authorList>
            <person name="Regsiter A."/>
            <person name="William W."/>
        </authorList>
    </citation>
    <scope>NUCLEOTIDE SEQUENCE</scope>
    <source>
        <strain evidence="11">TRIP AH-1</strain>
    </source>
</reference>